<comment type="caution">
    <text evidence="1">The sequence shown here is derived from an EMBL/GenBank/DDBJ whole genome shotgun (WGS) entry which is preliminary data.</text>
</comment>
<evidence type="ECO:0000313" key="2">
    <source>
        <dbReference type="Proteomes" id="UP000593578"/>
    </source>
</evidence>
<name>A0A7J8PUE6_GOSRA</name>
<gene>
    <name evidence="1" type="ORF">Gorai_009473</name>
</gene>
<dbReference type="AlphaFoldDB" id="A0A7J8PUE6"/>
<evidence type="ECO:0000313" key="1">
    <source>
        <dbReference type="EMBL" id="MBA0592492.1"/>
    </source>
</evidence>
<sequence length="24" mass="2567">MSLLNPTGQACSLSFLRSATLRIS</sequence>
<organism evidence="1 2">
    <name type="scientific">Gossypium raimondii</name>
    <name type="common">Peruvian cotton</name>
    <name type="synonym">Gossypium klotzschianum subsp. raimondii</name>
    <dbReference type="NCBI Taxonomy" id="29730"/>
    <lineage>
        <taxon>Eukaryota</taxon>
        <taxon>Viridiplantae</taxon>
        <taxon>Streptophyta</taxon>
        <taxon>Embryophyta</taxon>
        <taxon>Tracheophyta</taxon>
        <taxon>Spermatophyta</taxon>
        <taxon>Magnoliopsida</taxon>
        <taxon>eudicotyledons</taxon>
        <taxon>Gunneridae</taxon>
        <taxon>Pentapetalae</taxon>
        <taxon>rosids</taxon>
        <taxon>malvids</taxon>
        <taxon>Malvales</taxon>
        <taxon>Malvaceae</taxon>
        <taxon>Malvoideae</taxon>
        <taxon>Gossypium</taxon>
    </lineage>
</organism>
<accession>A0A7J8PUE6</accession>
<protein>
    <submittedName>
        <fullName evidence="1">Uncharacterized protein</fullName>
    </submittedName>
</protein>
<reference evidence="1 2" key="1">
    <citation type="journal article" date="2019" name="Genome Biol. Evol.">
        <title>Insights into the evolution of the New World diploid cottons (Gossypium, subgenus Houzingenia) based on genome sequencing.</title>
        <authorList>
            <person name="Grover C.E."/>
            <person name="Arick M.A. 2nd"/>
            <person name="Thrash A."/>
            <person name="Conover J.L."/>
            <person name="Sanders W.S."/>
            <person name="Peterson D.G."/>
            <person name="Frelichowski J.E."/>
            <person name="Scheffler J.A."/>
            <person name="Scheffler B.E."/>
            <person name="Wendel J.F."/>
        </authorList>
    </citation>
    <scope>NUCLEOTIDE SEQUENCE [LARGE SCALE GENOMIC DNA]</scope>
    <source>
        <strain evidence="1">8</strain>
        <tissue evidence="1">Leaf</tissue>
    </source>
</reference>
<dbReference type="Proteomes" id="UP000593578">
    <property type="component" value="Unassembled WGS sequence"/>
</dbReference>
<proteinExistence type="predicted"/>
<dbReference type="EMBL" id="JABEZZ010000008">
    <property type="protein sequence ID" value="MBA0592492.1"/>
    <property type="molecule type" value="Genomic_DNA"/>
</dbReference>